<dbReference type="PANTHER" id="PTHR23028">
    <property type="entry name" value="ACETYLTRANSFERASE"/>
    <property type="match status" value="1"/>
</dbReference>
<keyword evidence="1" id="KW-0812">Transmembrane</keyword>
<comment type="caution">
    <text evidence="3">The sequence shown here is derived from an EMBL/GenBank/DDBJ whole genome shotgun (WGS) entry which is preliminary data.</text>
</comment>
<dbReference type="PANTHER" id="PTHR23028:SF134">
    <property type="entry name" value="PUTATIVE (AFU_ORTHOLOGUE AFUA_4G08520)-RELATED"/>
    <property type="match status" value="1"/>
</dbReference>
<name>A0A117UXU9_9SPHN</name>
<feature type="transmembrane region" description="Helical" evidence="1">
    <location>
        <begin position="251"/>
        <end position="273"/>
    </location>
</feature>
<evidence type="ECO:0000313" key="3">
    <source>
        <dbReference type="EMBL" id="KUR72835.1"/>
    </source>
</evidence>
<proteinExistence type="predicted"/>
<keyword evidence="4" id="KW-1185">Reference proteome</keyword>
<feature type="transmembrane region" description="Helical" evidence="1">
    <location>
        <begin position="12"/>
        <end position="28"/>
    </location>
</feature>
<feature type="transmembrane region" description="Helical" evidence="1">
    <location>
        <begin position="76"/>
        <end position="96"/>
    </location>
</feature>
<sequence>MPGHDRYRLLDELRGIAALVVLVFHIGTRGGGPVLLPNGFLAVDFFFMLSGFVIAEAYEARILAGMRFSGFAARRLIRMAPIAMLGAALGGAYLLARAFAAPLRSDTLGEVLAGNLLNLLILPKFWQGRATGWEMFPANGPLWSLFFEIAMNLVWAAFLAGRGTRVIALVVAASAALLLVCGLRAGTLHLGWEITSLAGGTARVGFGFGVGLLLHRLRGQLPVMDWRAAAIALIALLYFLMLPVAAVLWELAVVLVCLPAIMALAIAAGHAAVLPGGALLGRLSYPLYGLHLPLIAMASGMLKYGGTVGGGHWSSMLLVLPLLAAAWAALTWFDEPLRARLAARWLPGIDSTRPAERSPFSRAERLLGHGPRTELVRN</sequence>
<feature type="transmembrane region" description="Helical" evidence="1">
    <location>
        <begin position="312"/>
        <end position="333"/>
    </location>
</feature>
<reference evidence="3 4" key="1">
    <citation type="submission" date="2015-10" db="EMBL/GenBank/DDBJ databases">
        <title>Draft genome sequence of Novosphingobium fuchskuhlense DSM 25065 isolated from a surface water sample of the southwest basin of Lake Grosse Fuchskuhle.</title>
        <authorList>
            <person name="Ruckert C."/>
            <person name="Winkler A."/>
            <person name="Glaeser J."/>
            <person name="Grossart H.-P."/>
            <person name="Kalinowski J."/>
            <person name="Glaeser S."/>
        </authorList>
    </citation>
    <scope>NUCLEOTIDE SEQUENCE [LARGE SCALE GENOMIC DNA]</scope>
    <source>
        <strain evidence="3 4">FNE08-7</strain>
    </source>
</reference>
<dbReference type="Proteomes" id="UP000058012">
    <property type="component" value="Unassembled WGS sequence"/>
</dbReference>
<feature type="transmembrane region" description="Helical" evidence="1">
    <location>
        <begin position="226"/>
        <end position="245"/>
    </location>
</feature>
<keyword evidence="1" id="KW-0472">Membrane</keyword>
<dbReference type="InterPro" id="IPR002656">
    <property type="entry name" value="Acyl_transf_3_dom"/>
</dbReference>
<protein>
    <recommendedName>
        <fullName evidence="2">Acyltransferase 3 domain-containing protein</fullName>
    </recommendedName>
</protein>
<feature type="transmembrane region" description="Helical" evidence="1">
    <location>
        <begin position="34"/>
        <end position="55"/>
    </location>
</feature>
<dbReference type="AlphaFoldDB" id="A0A117UXU9"/>
<feature type="domain" description="Acyltransferase 3" evidence="2">
    <location>
        <begin position="10"/>
        <end position="326"/>
    </location>
</feature>
<organism evidence="3 4">
    <name type="scientific">Novosphingobium fuchskuhlense</name>
    <dbReference type="NCBI Taxonomy" id="1117702"/>
    <lineage>
        <taxon>Bacteria</taxon>
        <taxon>Pseudomonadati</taxon>
        <taxon>Pseudomonadota</taxon>
        <taxon>Alphaproteobacteria</taxon>
        <taxon>Sphingomonadales</taxon>
        <taxon>Sphingomonadaceae</taxon>
        <taxon>Novosphingobium</taxon>
    </lineage>
</organism>
<dbReference type="GO" id="GO:0016747">
    <property type="term" value="F:acyltransferase activity, transferring groups other than amino-acyl groups"/>
    <property type="evidence" value="ECO:0007669"/>
    <property type="project" value="InterPro"/>
</dbReference>
<evidence type="ECO:0000313" key="4">
    <source>
        <dbReference type="Proteomes" id="UP000058012"/>
    </source>
</evidence>
<evidence type="ECO:0000259" key="2">
    <source>
        <dbReference type="Pfam" id="PF01757"/>
    </source>
</evidence>
<dbReference type="RefSeq" id="WP_067907418.1">
    <property type="nucleotide sequence ID" value="NZ_KQ954244.1"/>
</dbReference>
<gene>
    <name evidence="3" type="ORF">AQZ52_06370</name>
</gene>
<dbReference type="InterPro" id="IPR050879">
    <property type="entry name" value="Acyltransferase_3"/>
</dbReference>
<feature type="transmembrane region" description="Helical" evidence="1">
    <location>
        <begin position="142"/>
        <end position="160"/>
    </location>
</feature>
<feature type="transmembrane region" description="Helical" evidence="1">
    <location>
        <begin position="194"/>
        <end position="214"/>
    </location>
</feature>
<dbReference type="EMBL" id="LLZS01000003">
    <property type="protein sequence ID" value="KUR72835.1"/>
    <property type="molecule type" value="Genomic_DNA"/>
</dbReference>
<accession>A0A117UXU9</accession>
<keyword evidence="1" id="KW-1133">Transmembrane helix</keyword>
<evidence type="ECO:0000256" key="1">
    <source>
        <dbReference type="SAM" id="Phobius"/>
    </source>
</evidence>
<feature type="transmembrane region" description="Helical" evidence="1">
    <location>
        <begin position="285"/>
        <end position="306"/>
    </location>
</feature>
<dbReference type="Pfam" id="PF01757">
    <property type="entry name" value="Acyl_transf_3"/>
    <property type="match status" value="1"/>
</dbReference>
<dbReference type="STRING" id="1117702.AQZ52_06370"/>
<feature type="transmembrane region" description="Helical" evidence="1">
    <location>
        <begin position="167"/>
        <end position="188"/>
    </location>
</feature>